<dbReference type="InterPro" id="IPR020591">
    <property type="entry name" value="Chromosome_initiator_DnaA-like"/>
</dbReference>
<dbReference type="InterPro" id="IPR038454">
    <property type="entry name" value="DnaA_N_sf"/>
</dbReference>
<evidence type="ECO:0000313" key="14">
    <source>
        <dbReference type="EMBL" id="PZO89319.1"/>
    </source>
</evidence>
<keyword evidence="7 8" id="KW-0238">DNA-binding</keyword>
<dbReference type="Gene3D" id="3.30.300.180">
    <property type="match status" value="1"/>
</dbReference>
<evidence type="ECO:0000256" key="10">
    <source>
        <dbReference type="RuleBase" id="RU000577"/>
    </source>
</evidence>
<organism evidence="14 15">
    <name type="scientific">Sphingomonas sanxanigenens</name>
    <dbReference type="NCBI Taxonomy" id="397260"/>
    <lineage>
        <taxon>Bacteria</taxon>
        <taxon>Pseudomonadati</taxon>
        <taxon>Pseudomonadota</taxon>
        <taxon>Alphaproteobacteria</taxon>
        <taxon>Sphingomonadales</taxon>
        <taxon>Sphingomonadaceae</taxon>
        <taxon>Sphingomonas</taxon>
    </lineage>
</organism>
<feature type="region of interest" description="Domain III, AAA+ region" evidence="8">
    <location>
        <begin position="122"/>
        <end position="338"/>
    </location>
</feature>
<keyword evidence="5 8" id="KW-0067">ATP-binding</keyword>
<comment type="domain">
    <text evidence="8">Domain I is involved in oligomerization and binding regulators, domain II is flexibile and of varying length in different bacteria, domain III forms the AAA+ region, while domain IV binds dsDNA.</text>
</comment>
<dbReference type="EMBL" id="QFNN01000064">
    <property type="protein sequence ID" value="PZO89319.1"/>
    <property type="molecule type" value="Genomic_DNA"/>
</dbReference>
<comment type="caution">
    <text evidence="14">The sequence shown here is derived from an EMBL/GenBank/DDBJ whole genome shotgun (WGS) entry which is preliminary data.</text>
</comment>
<comment type="subunit">
    <text evidence="8">Oligomerizes as a right-handed, spiral filament on DNA at oriC.</text>
</comment>
<comment type="caution">
    <text evidence="8">Lacks conserved residue(s) required for the propagation of feature annotation.</text>
</comment>
<evidence type="ECO:0000256" key="8">
    <source>
        <dbReference type="HAMAP-Rule" id="MF_00377"/>
    </source>
</evidence>
<dbReference type="InterPro" id="IPR013159">
    <property type="entry name" value="DnaA_C"/>
</dbReference>
<accession>A0A2W5AA09</accession>
<reference evidence="14 15" key="1">
    <citation type="submission" date="2017-08" db="EMBL/GenBank/DDBJ databases">
        <title>Infants hospitalized years apart are colonized by the same room-sourced microbial strains.</title>
        <authorList>
            <person name="Brooks B."/>
            <person name="Olm M.R."/>
            <person name="Firek B.A."/>
            <person name="Baker R."/>
            <person name="Thomas B.C."/>
            <person name="Morowitz M.J."/>
            <person name="Banfield J.F."/>
        </authorList>
    </citation>
    <scope>NUCLEOTIDE SEQUENCE [LARGE SCALE GENOMIC DNA]</scope>
    <source>
        <strain evidence="14">S2_018_000_R2_101</strain>
    </source>
</reference>
<dbReference type="GO" id="GO:0008289">
    <property type="term" value="F:lipid binding"/>
    <property type="evidence" value="ECO:0007669"/>
    <property type="project" value="UniProtKB-KW"/>
</dbReference>
<dbReference type="Pfam" id="PF11638">
    <property type="entry name" value="DnaA_N"/>
    <property type="match status" value="1"/>
</dbReference>
<evidence type="ECO:0000259" key="12">
    <source>
        <dbReference type="SMART" id="SM00382"/>
    </source>
</evidence>
<feature type="binding site" evidence="8">
    <location>
        <position position="169"/>
    </location>
    <ligand>
        <name>ATP</name>
        <dbReference type="ChEBI" id="CHEBI:30616"/>
    </ligand>
</feature>
<dbReference type="Pfam" id="PF00308">
    <property type="entry name" value="Bac_DnaA"/>
    <property type="match status" value="1"/>
</dbReference>
<dbReference type="GO" id="GO:0005524">
    <property type="term" value="F:ATP binding"/>
    <property type="evidence" value="ECO:0007669"/>
    <property type="project" value="UniProtKB-UniRule"/>
</dbReference>
<evidence type="ECO:0000256" key="1">
    <source>
        <dbReference type="ARBA" id="ARBA00006583"/>
    </source>
</evidence>
<dbReference type="CDD" id="cd00009">
    <property type="entry name" value="AAA"/>
    <property type="match status" value="1"/>
</dbReference>
<evidence type="ECO:0000256" key="4">
    <source>
        <dbReference type="ARBA" id="ARBA00022741"/>
    </source>
</evidence>
<feature type="domain" description="AAA+ ATPase" evidence="12">
    <location>
        <begin position="154"/>
        <end position="288"/>
    </location>
</feature>
<dbReference type="InterPro" id="IPR027417">
    <property type="entry name" value="P-loop_NTPase"/>
</dbReference>
<evidence type="ECO:0000256" key="2">
    <source>
        <dbReference type="ARBA" id="ARBA00022490"/>
    </source>
</evidence>
<dbReference type="InterPro" id="IPR018312">
    <property type="entry name" value="Chromosome_initiator_DnaA_CS"/>
</dbReference>
<protein>
    <recommendedName>
        <fullName evidence="8 9">Chromosomal replication initiator protein DnaA</fullName>
    </recommendedName>
</protein>
<dbReference type="GO" id="GO:0005886">
    <property type="term" value="C:plasma membrane"/>
    <property type="evidence" value="ECO:0007669"/>
    <property type="project" value="TreeGrafter"/>
</dbReference>
<dbReference type="NCBIfam" id="TIGR00362">
    <property type="entry name" value="DnaA"/>
    <property type="match status" value="1"/>
</dbReference>
<dbReference type="Gene3D" id="1.10.1750.10">
    <property type="match status" value="1"/>
</dbReference>
<evidence type="ECO:0000256" key="7">
    <source>
        <dbReference type="ARBA" id="ARBA00023125"/>
    </source>
</evidence>
<dbReference type="GO" id="GO:0006270">
    <property type="term" value="P:DNA replication initiation"/>
    <property type="evidence" value="ECO:0007669"/>
    <property type="project" value="UniProtKB-UniRule"/>
</dbReference>
<evidence type="ECO:0000256" key="5">
    <source>
        <dbReference type="ARBA" id="ARBA00022840"/>
    </source>
</evidence>
<dbReference type="PROSITE" id="PS01008">
    <property type="entry name" value="DNAA"/>
    <property type="match status" value="1"/>
</dbReference>
<dbReference type="InterPro" id="IPR024633">
    <property type="entry name" value="DnaA_N_dom"/>
</dbReference>
<proteinExistence type="inferred from homology"/>
<dbReference type="CDD" id="cd06571">
    <property type="entry name" value="Bac_DnaA_C"/>
    <property type="match status" value="1"/>
</dbReference>
<dbReference type="GO" id="GO:0005737">
    <property type="term" value="C:cytoplasm"/>
    <property type="evidence" value="ECO:0007669"/>
    <property type="project" value="UniProtKB-SubCell"/>
</dbReference>
<dbReference type="Proteomes" id="UP000249066">
    <property type="component" value="Unassembled WGS sequence"/>
</dbReference>
<dbReference type="SUPFAM" id="SSF48295">
    <property type="entry name" value="TrpR-like"/>
    <property type="match status" value="1"/>
</dbReference>
<feature type="region of interest" description="Domain I, interacts with DnaA modulators" evidence="8">
    <location>
        <begin position="1"/>
        <end position="90"/>
    </location>
</feature>
<dbReference type="InterPro" id="IPR010921">
    <property type="entry name" value="Trp_repressor/repl_initiator"/>
</dbReference>
<feature type="binding site" evidence="8">
    <location>
        <position position="165"/>
    </location>
    <ligand>
        <name>ATP</name>
        <dbReference type="ChEBI" id="CHEBI:30616"/>
    </ligand>
</feature>
<dbReference type="GO" id="GO:0003688">
    <property type="term" value="F:DNA replication origin binding"/>
    <property type="evidence" value="ECO:0007669"/>
    <property type="project" value="UniProtKB-UniRule"/>
</dbReference>
<dbReference type="Gene3D" id="1.10.8.60">
    <property type="match status" value="1"/>
</dbReference>
<gene>
    <name evidence="8" type="primary">dnaA</name>
    <name evidence="14" type="ORF">DI623_10675</name>
</gene>
<feature type="region of interest" description="Domain IV, binds dsDNA" evidence="8">
    <location>
        <begin position="339"/>
        <end position="458"/>
    </location>
</feature>
<evidence type="ECO:0000259" key="13">
    <source>
        <dbReference type="SMART" id="SM00760"/>
    </source>
</evidence>
<dbReference type="InterPro" id="IPR013317">
    <property type="entry name" value="DnaA_dom"/>
</dbReference>
<keyword evidence="2 8" id="KW-0963">Cytoplasm</keyword>
<evidence type="ECO:0000256" key="6">
    <source>
        <dbReference type="ARBA" id="ARBA00023121"/>
    </source>
</evidence>
<sequence>MEHVDATGDAYKAAWASIREGLRRDCGARVFDHWLKPAALAGVEEGGAIVNLTLPSEFMANWVSAHYADRIRLAWRALLPAVRDVRIGAATAADETLPVYTADADPVVTPIAQPAHPALASGFDPRFTFESFVVGDENRVAFNAAKGLASGALALSPLFIHSATGQGKTHLLHAIGHVYRQRVPGASVLFMSAEKFMVDFVAAMRDRDTLSFKQRLRSADLLMIDDIQFIAGKGSTQEEFLHTLNELMHSGKRVVISADRSPQALEGMEGRIQSRLASGLVVDIKPAGQALRLAILRSKLAATPEVAIPDEVLVLLAERIQSSVRELEGALNRLSAYAMLNDRKIDLAFAQEVLGEMLSAGSRRVTIDEIQKAVSAHYGMRQAEMVSARRARSVARPRQIAMYLAKRLTPRSLPEIGRRFGGRDHTTVIYAVKTIEKMRAEDADMDADVRALIRQLGG</sequence>
<dbReference type="HAMAP" id="MF_00377">
    <property type="entry name" value="DnaA_bact"/>
    <property type="match status" value="1"/>
</dbReference>
<feature type="domain" description="Chromosomal replication initiator DnaA C-terminal" evidence="13">
    <location>
        <begin position="366"/>
        <end position="435"/>
    </location>
</feature>
<dbReference type="Gene3D" id="3.40.50.300">
    <property type="entry name" value="P-loop containing nucleotide triphosphate hydrolases"/>
    <property type="match status" value="1"/>
</dbReference>
<comment type="subcellular location">
    <subcellularLocation>
        <location evidence="8">Cytoplasm</location>
    </subcellularLocation>
</comment>
<keyword evidence="3 8" id="KW-0235">DNA replication</keyword>
<keyword evidence="4 8" id="KW-0547">Nucleotide-binding</keyword>
<evidence type="ECO:0000256" key="11">
    <source>
        <dbReference type="RuleBase" id="RU004227"/>
    </source>
</evidence>
<dbReference type="PANTHER" id="PTHR30050">
    <property type="entry name" value="CHROMOSOMAL REPLICATION INITIATOR PROTEIN DNAA"/>
    <property type="match status" value="1"/>
</dbReference>
<comment type="similarity">
    <text evidence="1 8 11">Belongs to the DnaA family.</text>
</comment>
<evidence type="ECO:0000256" key="3">
    <source>
        <dbReference type="ARBA" id="ARBA00022705"/>
    </source>
</evidence>
<dbReference type="GO" id="GO:0006275">
    <property type="term" value="P:regulation of DNA replication"/>
    <property type="evidence" value="ECO:0007669"/>
    <property type="project" value="UniProtKB-UniRule"/>
</dbReference>
<dbReference type="AlphaFoldDB" id="A0A2W5AA09"/>
<dbReference type="SMART" id="SM00760">
    <property type="entry name" value="Bac_DnaA_C"/>
    <property type="match status" value="1"/>
</dbReference>
<feature type="binding site" evidence="8">
    <location>
        <position position="167"/>
    </location>
    <ligand>
        <name>ATP</name>
        <dbReference type="ChEBI" id="CHEBI:30616"/>
    </ligand>
</feature>
<evidence type="ECO:0000313" key="15">
    <source>
        <dbReference type="Proteomes" id="UP000249066"/>
    </source>
</evidence>
<dbReference type="Pfam" id="PF08299">
    <property type="entry name" value="Bac_DnaA_C"/>
    <property type="match status" value="1"/>
</dbReference>
<evidence type="ECO:0000256" key="9">
    <source>
        <dbReference type="NCBIfam" id="TIGR00362"/>
    </source>
</evidence>
<dbReference type="SMART" id="SM00382">
    <property type="entry name" value="AAA"/>
    <property type="match status" value="1"/>
</dbReference>
<dbReference type="PANTHER" id="PTHR30050:SF2">
    <property type="entry name" value="CHROMOSOMAL REPLICATION INITIATOR PROTEIN DNAA"/>
    <property type="match status" value="1"/>
</dbReference>
<dbReference type="InterPro" id="IPR003593">
    <property type="entry name" value="AAA+_ATPase"/>
</dbReference>
<dbReference type="SUPFAM" id="SSF52540">
    <property type="entry name" value="P-loop containing nucleoside triphosphate hydrolases"/>
    <property type="match status" value="1"/>
</dbReference>
<comment type="function">
    <text evidence="8 10">Plays an essential role in the initiation and regulation of chromosomal replication. ATP-DnaA binds to the origin of replication (oriC) to initiate formation of the DNA replication initiation complex once per cell cycle. Binds the DnaA box (a 9 base pair repeat at the origin) and separates the double-stranded (ds)DNA. Forms a right-handed helical filament on oriC DNA; dsDNA binds to the exterior of the filament while single-stranded (ss)DNA is stabiized in the filament's interior. The ATP-DnaA-oriC complex binds and stabilizes one strand of the AT-rich DNA unwinding element (DUE), permitting loading of DNA polymerase. After initiation quickly degrades to an ADP-DnaA complex that is not apt for DNA replication. Binds acidic phospholipids.</text>
</comment>
<feature type="binding site" evidence="8">
    <location>
        <position position="168"/>
    </location>
    <ligand>
        <name>ATP</name>
        <dbReference type="ChEBI" id="CHEBI:30616"/>
    </ligand>
</feature>
<keyword evidence="6 8" id="KW-0446">Lipid-binding</keyword>
<name>A0A2W5AA09_9SPHN</name>
<dbReference type="PRINTS" id="PR00051">
    <property type="entry name" value="DNAA"/>
</dbReference>
<dbReference type="InterPro" id="IPR001957">
    <property type="entry name" value="Chromosome_initiator_DnaA"/>
</dbReference>